<dbReference type="Pfam" id="PF00646">
    <property type="entry name" value="F-box"/>
    <property type="match status" value="1"/>
</dbReference>
<gene>
    <name evidence="2" type="ORF">CDV36_015265</name>
</gene>
<dbReference type="STRING" id="2010991.A0A3M2RBP7"/>
<feature type="domain" description="F-box" evidence="1">
    <location>
        <begin position="48"/>
        <end position="94"/>
    </location>
</feature>
<comment type="caution">
    <text evidence="2">The sequence shown here is derived from an EMBL/GenBank/DDBJ whole genome shotgun (WGS) entry which is preliminary data.</text>
</comment>
<name>A0A3M2RBP7_9HYPO</name>
<dbReference type="InterPro" id="IPR036047">
    <property type="entry name" value="F-box-like_dom_sf"/>
</dbReference>
<dbReference type="InterPro" id="IPR001810">
    <property type="entry name" value="F-box_dom"/>
</dbReference>
<dbReference type="AlphaFoldDB" id="A0A3M2RBP7"/>
<protein>
    <recommendedName>
        <fullName evidence="1">F-box domain-containing protein</fullName>
    </recommendedName>
</protein>
<organism evidence="2 3">
    <name type="scientific">Fusarium kuroshium</name>
    <dbReference type="NCBI Taxonomy" id="2010991"/>
    <lineage>
        <taxon>Eukaryota</taxon>
        <taxon>Fungi</taxon>
        <taxon>Dikarya</taxon>
        <taxon>Ascomycota</taxon>
        <taxon>Pezizomycotina</taxon>
        <taxon>Sordariomycetes</taxon>
        <taxon>Hypocreomycetidae</taxon>
        <taxon>Hypocreales</taxon>
        <taxon>Nectriaceae</taxon>
        <taxon>Fusarium</taxon>
        <taxon>Fusarium solani species complex</taxon>
    </lineage>
</organism>
<evidence type="ECO:0000259" key="1">
    <source>
        <dbReference type="PROSITE" id="PS50181"/>
    </source>
</evidence>
<dbReference type="OrthoDB" id="165382at2759"/>
<sequence>MPSDKVLDICAYHRRDFDLVLVRSRPHETQTVLEPLRTAFETSPTSSLGVLDSLPPELLWIVFRNLDLLSYFRFRHINRRARALATAVSEYQAVVRHGLEGLRGVLRAGLAQNFTIRDLHSPLICEKCTLCGEFGGFLFLVTATRCCFSCIKGSPDLRVMSTSTLSRLAKISPKRLHQALGSGLRTVPGLYSMEEKRVKRPKFLVASQLAIARLQLLGVLDRNTAEALLERDEHTSQRFMASTAFPWYDPGSGKVESGVSCKGCQVKVENLLVESDERDRVFSRSGYLSHFESCSEAQELWDQSKGGTMPFQEPEFTRRCGHFSLLDNDGLPR</sequence>
<dbReference type="EMBL" id="NKUJ01000553">
    <property type="protein sequence ID" value="RMJ02465.1"/>
    <property type="molecule type" value="Genomic_DNA"/>
</dbReference>
<evidence type="ECO:0000313" key="3">
    <source>
        <dbReference type="Proteomes" id="UP000277212"/>
    </source>
</evidence>
<proteinExistence type="predicted"/>
<dbReference type="SUPFAM" id="SSF81383">
    <property type="entry name" value="F-box domain"/>
    <property type="match status" value="1"/>
</dbReference>
<keyword evidence="3" id="KW-1185">Reference proteome</keyword>
<evidence type="ECO:0000313" key="2">
    <source>
        <dbReference type="EMBL" id="RMJ02465.1"/>
    </source>
</evidence>
<accession>A0A3M2RBP7</accession>
<dbReference type="PROSITE" id="PS50181">
    <property type="entry name" value="FBOX"/>
    <property type="match status" value="1"/>
</dbReference>
<dbReference type="Proteomes" id="UP000277212">
    <property type="component" value="Unassembled WGS sequence"/>
</dbReference>
<reference evidence="2 3" key="1">
    <citation type="submission" date="2017-06" db="EMBL/GenBank/DDBJ databases">
        <title>Comparative genomic analysis of Ambrosia Fusariam Clade fungi.</title>
        <authorList>
            <person name="Stajich J.E."/>
            <person name="Carrillo J."/>
            <person name="Kijimoto T."/>
            <person name="Eskalen A."/>
            <person name="O'Donnell K."/>
            <person name="Kasson M."/>
        </authorList>
    </citation>
    <scope>NUCLEOTIDE SEQUENCE [LARGE SCALE GENOMIC DNA]</scope>
    <source>
        <strain evidence="2">UCR3666</strain>
    </source>
</reference>